<dbReference type="Proteomes" id="UP000027734">
    <property type="component" value="Unassembled WGS sequence"/>
</dbReference>
<protein>
    <submittedName>
        <fullName evidence="1">Uncharacterized protein</fullName>
    </submittedName>
</protein>
<evidence type="ECO:0000313" key="1">
    <source>
        <dbReference type="EMBL" id="KEJ91061.1"/>
    </source>
</evidence>
<reference evidence="1 2" key="1">
    <citation type="submission" date="2014-01" db="EMBL/GenBank/DDBJ databases">
        <title>Sulfitobacter donghicola JCM 14565 Genome Sequencing.</title>
        <authorList>
            <person name="Lai Q."/>
            <person name="Hong Z."/>
        </authorList>
    </citation>
    <scope>NUCLEOTIDE SEQUENCE [LARGE SCALE GENOMIC DNA]</scope>
    <source>
        <strain evidence="1 2">JCM 14565</strain>
    </source>
</reference>
<organism evidence="1 2">
    <name type="scientific">Sulfitobacter donghicola DSW-25 = KCTC 12864 = JCM 14565</name>
    <dbReference type="NCBI Taxonomy" id="1300350"/>
    <lineage>
        <taxon>Bacteria</taxon>
        <taxon>Pseudomonadati</taxon>
        <taxon>Pseudomonadota</taxon>
        <taxon>Alphaproteobacteria</taxon>
        <taxon>Rhodobacterales</taxon>
        <taxon>Roseobacteraceae</taxon>
        <taxon>Sulfitobacter</taxon>
    </lineage>
</organism>
<dbReference type="AlphaFoldDB" id="A0A073INM6"/>
<keyword evidence="2" id="KW-1185">Reference proteome</keyword>
<proteinExistence type="predicted"/>
<gene>
    <name evidence="1" type="ORF">DSW25_02040</name>
</gene>
<comment type="caution">
    <text evidence="1">The sequence shown here is derived from an EMBL/GenBank/DDBJ whole genome shotgun (WGS) entry which is preliminary data.</text>
</comment>
<dbReference type="EMBL" id="JAMC01000001">
    <property type="protein sequence ID" value="KEJ91061.1"/>
    <property type="molecule type" value="Genomic_DNA"/>
</dbReference>
<accession>A0A073INM6</accession>
<name>A0A073INM6_9RHOB</name>
<evidence type="ECO:0000313" key="2">
    <source>
        <dbReference type="Proteomes" id="UP000027734"/>
    </source>
</evidence>
<sequence>MTDMRITHLRHRFGLSEGQARLYADLCFGGVRNV</sequence>